<dbReference type="InterPro" id="IPR046960">
    <property type="entry name" value="PPR_At4g14850-like_plant"/>
</dbReference>
<organism evidence="3 4">
    <name type="scientific">Salix dunnii</name>
    <dbReference type="NCBI Taxonomy" id="1413687"/>
    <lineage>
        <taxon>Eukaryota</taxon>
        <taxon>Viridiplantae</taxon>
        <taxon>Streptophyta</taxon>
        <taxon>Embryophyta</taxon>
        <taxon>Tracheophyta</taxon>
        <taxon>Spermatophyta</taxon>
        <taxon>Magnoliopsida</taxon>
        <taxon>eudicotyledons</taxon>
        <taxon>Gunneridae</taxon>
        <taxon>Pentapetalae</taxon>
        <taxon>rosids</taxon>
        <taxon>fabids</taxon>
        <taxon>Malpighiales</taxon>
        <taxon>Salicaceae</taxon>
        <taxon>Saliceae</taxon>
        <taxon>Salix</taxon>
    </lineage>
</organism>
<evidence type="ECO:0008006" key="5">
    <source>
        <dbReference type="Google" id="ProtNLM"/>
    </source>
</evidence>
<feature type="repeat" description="PPR" evidence="2">
    <location>
        <begin position="195"/>
        <end position="225"/>
    </location>
</feature>
<feature type="repeat" description="PPR" evidence="2">
    <location>
        <begin position="57"/>
        <end position="91"/>
    </location>
</feature>
<comment type="caution">
    <text evidence="3">The sequence shown here is derived from an EMBL/GenBank/DDBJ whole genome shotgun (WGS) entry which is preliminary data.</text>
</comment>
<dbReference type="EMBL" id="JADGMS010000018">
    <property type="protein sequence ID" value="KAF9662567.1"/>
    <property type="molecule type" value="Genomic_DNA"/>
</dbReference>
<evidence type="ECO:0000313" key="3">
    <source>
        <dbReference type="EMBL" id="KAF9662567.1"/>
    </source>
</evidence>
<dbReference type="AlphaFoldDB" id="A0A835J104"/>
<dbReference type="Pfam" id="PF01535">
    <property type="entry name" value="PPR"/>
    <property type="match status" value="3"/>
</dbReference>
<reference evidence="3 4" key="1">
    <citation type="submission" date="2020-10" db="EMBL/GenBank/DDBJ databases">
        <title>Plant Genome Project.</title>
        <authorList>
            <person name="Zhang R.-G."/>
        </authorList>
    </citation>
    <scope>NUCLEOTIDE SEQUENCE [LARGE SCALE GENOMIC DNA]</scope>
    <source>
        <strain evidence="3">FAFU-HL-1</strain>
        <tissue evidence="3">Leaf</tissue>
    </source>
</reference>
<keyword evidence="1" id="KW-0677">Repeat</keyword>
<dbReference type="GO" id="GO:0009451">
    <property type="term" value="P:RNA modification"/>
    <property type="evidence" value="ECO:0007669"/>
    <property type="project" value="InterPro"/>
</dbReference>
<evidence type="ECO:0000256" key="1">
    <source>
        <dbReference type="ARBA" id="ARBA00022737"/>
    </source>
</evidence>
<accession>A0A835J104</accession>
<dbReference type="PANTHER" id="PTHR47926">
    <property type="entry name" value="PENTATRICOPEPTIDE REPEAT-CONTAINING PROTEIN"/>
    <property type="match status" value="1"/>
</dbReference>
<feature type="repeat" description="PPR" evidence="2">
    <location>
        <begin position="119"/>
        <end position="153"/>
    </location>
</feature>
<dbReference type="OrthoDB" id="185373at2759"/>
<dbReference type="InterPro" id="IPR002885">
    <property type="entry name" value="PPR_rpt"/>
</dbReference>
<dbReference type="Gene3D" id="1.25.40.10">
    <property type="entry name" value="Tetratricopeptide repeat domain"/>
    <property type="match status" value="2"/>
</dbReference>
<evidence type="ECO:0000313" key="4">
    <source>
        <dbReference type="Proteomes" id="UP000657918"/>
    </source>
</evidence>
<feature type="repeat" description="PPR" evidence="2">
    <location>
        <begin position="226"/>
        <end position="260"/>
    </location>
</feature>
<dbReference type="PROSITE" id="PS51375">
    <property type="entry name" value="PPR"/>
    <property type="match status" value="4"/>
</dbReference>
<sequence>MKSKLKLRQAIDSLYTNGPASHECYTRLALDCFRARDVDQAKRLESHMDLHLFKPNDTFIHNRLLNLYAKSGQIYHARKLFDEMTQRDNFSWNAMLSLYAKSGLVKDLRVIFDNMPSRDSVSYNTVISGFAGSGCADQALGVFLRMQKEGFKPTEYTHVSVLKACTQLLDLRKGKQIHGRIIICNLGNVSNLKPDQVTVSSVLGAYIQCGYIDEARKVFSEIREKDEVCWTTMIVGCAQNGMEEDALLLFSEMLVENAMTDGYTISSVVSSCAKLASLYHGQVVHGKAFLMGVNNDLLGDIKHGEMSARNNASTQGYNQKADGTRLNALIDGKECEELHVGRLQQFVCKEPNNSERDCVHTITTNHKYEMLLAWYFAYEMWLT</sequence>
<proteinExistence type="predicted"/>
<dbReference type="InterPro" id="IPR011990">
    <property type="entry name" value="TPR-like_helical_dom_sf"/>
</dbReference>
<name>A0A835J104_9ROSI</name>
<keyword evidence="4" id="KW-1185">Reference proteome</keyword>
<dbReference type="Pfam" id="PF13041">
    <property type="entry name" value="PPR_2"/>
    <property type="match status" value="2"/>
</dbReference>
<protein>
    <recommendedName>
        <fullName evidence="5">Pentatricopeptide repeat-containing protein</fullName>
    </recommendedName>
</protein>
<dbReference type="NCBIfam" id="TIGR00756">
    <property type="entry name" value="PPR"/>
    <property type="match status" value="5"/>
</dbReference>
<dbReference type="FunFam" id="1.25.40.10:FF:000442">
    <property type="entry name" value="Pentatricopeptide repeat-containing protein At3g49710"/>
    <property type="match status" value="1"/>
</dbReference>
<gene>
    <name evidence="3" type="ORF">SADUNF_Sadunf18G0067700</name>
</gene>
<dbReference type="Proteomes" id="UP000657918">
    <property type="component" value="Unassembled WGS sequence"/>
</dbReference>
<dbReference type="GO" id="GO:0003723">
    <property type="term" value="F:RNA binding"/>
    <property type="evidence" value="ECO:0007669"/>
    <property type="project" value="InterPro"/>
</dbReference>
<evidence type="ECO:0000256" key="2">
    <source>
        <dbReference type="PROSITE-ProRule" id="PRU00708"/>
    </source>
</evidence>